<comment type="similarity">
    <text evidence="11">Belongs to the class I-like SAM-binding methyltransferase superfamily. DOT1 family.</text>
</comment>
<gene>
    <name evidence="15" type="ORF">PHAECO_LOCUS4042</name>
</gene>
<keyword evidence="5 11" id="KW-0808">Transferase</keyword>
<keyword evidence="6 11" id="KW-0949">S-adenosyl-L-methionine</keyword>
<dbReference type="GO" id="GO:0000077">
    <property type="term" value="P:DNA damage checkpoint signaling"/>
    <property type="evidence" value="ECO:0007669"/>
    <property type="project" value="TreeGrafter"/>
</dbReference>
<feature type="region of interest" description="Disordered" evidence="13">
    <location>
        <begin position="698"/>
        <end position="726"/>
    </location>
</feature>
<dbReference type="EC" id="2.1.1.360" evidence="2 11"/>
<dbReference type="OrthoDB" id="443402at2759"/>
<dbReference type="Proteomes" id="UP001153737">
    <property type="component" value="Chromosome 14"/>
</dbReference>
<keyword evidence="4 11" id="KW-0489">Methyltransferase</keyword>
<accession>A0A9N9X1T6</accession>
<evidence type="ECO:0000313" key="15">
    <source>
        <dbReference type="EMBL" id="CAG9817009.1"/>
    </source>
</evidence>
<keyword evidence="7 11" id="KW-0156">Chromatin regulator</keyword>
<feature type="region of interest" description="Disordered" evidence="13">
    <location>
        <begin position="782"/>
        <end position="801"/>
    </location>
</feature>
<feature type="compositionally biased region" description="Polar residues" evidence="13">
    <location>
        <begin position="1338"/>
        <end position="1347"/>
    </location>
</feature>
<keyword evidence="16" id="KW-1185">Reference proteome</keyword>
<feature type="compositionally biased region" description="Basic residues" evidence="13">
    <location>
        <begin position="439"/>
        <end position="453"/>
    </location>
</feature>
<dbReference type="Gene3D" id="3.40.50.150">
    <property type="entry name" value="Vaccinia Virus protein VP39"/>
    <property type="match status" value="1"/>
</dbReference>
<dbReference type="GO" id="GO:0006281">
    <property type="term" value="P:DNA repair"/>
    <property type="evidence" value="ECO:0007669"/>
    <property type="project" value="TreeGrafter"/>
</dbReference>
<comment type="subcellular location">
    <subcellularLocation>
        <location evidence="1 11">Nucleus</location>
    </subcellularLocation>
</comment>
<proteinExistence type="inferred from homology"/>
<dbReference type="GO" id="GO:0140956">
    <property type="term" value="F:histone H3K79 trimethyltransferase activity"/>
    <property type="evidence" value="ECO:0007669"/>
    <property type="project" value="UniProtKB-EC"/>
</dbReference>
<dbReference type="InterPro" id="IPR029063">
    <property type="entry name" value="SAM-dependent_MTases_sf"/>
</dbReference>
<name>A0A9N9X1T6_PHACE</name>
<feature type="coiled-coil region" evidence="12">
    <location>
        <begin position="601"/>
        <end position="635"/>
    </location>
</feature>
<dbReference type="GO" id="GO:0032259">
    <property type="term" value="P:methylation"/>
    <property type="evidence" value="ECO:0007669"/>
    <property type="project" value="UniProtKB-KW"/>
</dbReference>
<keyword evidence="12" id="KW-0175">Coiled coil</keyword>
<dbReference type="Pfam" id="PF08123">
    <property type="entry name" value="DOT1"/>
    <property type="match status" value="1"/>
</dbReference>
<evidence type="ECO:0000256" key="7">
    <source>
        <dbReference type="ARBA" id="ARBA00022853"/>
    </source>
</evidence>
<feature type="compositionally biased region" description="Gly residues" evidence="13">
    <location>
        <begin position="1258"/>
        <end position="1273"/>
    </location>
</feature>
<dbReference type="PANTHER" id="PTHR21451:SF0">
    <property type="entry name" value="HISTONE-LYSINE N-METHYLTRANSFERASE, H3 LYSINE-79 SPECIFIC"/>
    <property type="match status" value="1"/>
</dbReference>
<evidence type="ECO:0000256" key="8">
    <source>
        <dbReference type="ARBA" id="ARBA00023242"/>
    </source>
</evidence>
<evidence type="ECO:0000256" key="3">
    <source>
        <dbReference type="ARBA" id="ARBA00020987"/>
    </source>
</evidence>
<evidence type="ECO:0000256" key="2">
    <source>
        <dbReference type="ARBA" id="ARBA00012190"/>
    </source>
</evidence>
<feature type="compositionally biased region" description="Basic residues" evidence="13">
    <location>
        <begin position="407"/>
        <end position="420"/>
    </location>
</feature>
<comment type="miscellaneous">
    <text evidence="11">In contrast to other lysine histone methyltransferases, it does not contain a SET domain, suggesting the existence of another mechanism for methylation of lysine residues of histones.</text>
</comment>
<feature type="compositionally biased region" description="Low complexity" evidence="13">
    <location>
        <begin position="700"/>
        <end position="713"/>
    </location>
</feature>
<reference evidence="15" key="2">
    <citation type="submission" date="2022-10" db="EMBL/GenBank/DDBJ databases">
        <authorList>
            <consortium name="ENA_rothamsted_submissions"/>
            <consortium name="culmorum"/>
            <person name="King R."/>
        </authorList>
    </citation>
    <scope>NUCLEOTIDE SEQUENCE</scope>
</reference>
<sequence>MMELKLHSPAGADPVLYTWPLTSGRGNDKHDGAIEIVETIRWVCEDLPELKLPLENNILCDYDTRSYESMKSLCDRFNRAIDSVVALEKGTSLPAHRISKYPSRGLLRHILQQTYNAAVTDPEKLNQYEPFSPEVYGETSYDLVSQMIDQIEITADDVFIDLGSGVGQVVLQMAAATPCKICLGIERAEVPSRYADSMNKNFRTWMQWYGKKYGEYKLLRGDFLTEEHREKINQATIVFVNNFAFGPSVDHQLKERFADLKDGARIVSSKSFCPLNFRITDRNLSDIGTIMHVSEMSPLRGSVSWTGKPVSYYLHIIDRTKLERYFQRLKKPQIKNGDDDSTTSSSRGARDRAKRDLSKQLAIDSSSESEFEDQDSNYGPATRKLWSDFGSMKGKSSPSEEETSNSKSKRQPKKLRRKVNRPAGKNQPPEKPLMQKPAPKARRGRVKKAKTKKQIKINGLDLLHNETLLSTSPQAAGKKPPPAPGCVDQKLTSLSSELIVHNELDIPEQPSDTPYGLQVLLDMFKGHYMQMINQMKNPMYKSLVDTQIEEERERNKRLKNRAAQLEKQIKVLIDDSVALLKARMSELGINATSPVDLLAKAKEIVCRHKELQAKASKLQGQVANLESEKDHLVLQRQSEVCEKYVGPNAGHELSPSVAQEYILREISSTLTHRKKLQNEVSKLEGDIVNLQKTGEDRKQAQALAARQQQQPAKASRKSREYRARSQDWPDVPDIAKIEEQNPEILAQKILETGRKIEASKMSAINNKVPQVVASAKTFPTGQKPLVRNNMPAPLPMTKRQKTSHSYPTANLAAIPANIINVNGFNASEAAGKSLPNNVVASAKAQEPPRLPNFEDRLKSIITSVLNEDVQNRTKQAQAPLLQYGQPNVNGGTQQQAATYGAHGYGYQNSFVQPKQEDKHRKYPQSKYSPRCETVVRQTDDQRPRPPQEGLAGMMEGYREEIPRGPAQAVAPRQPSAERPDYTQVSPAKLALRRHLSQERLAHQQTPYGGGEGLVATRTIGDLMSGEIERTLEISNQSIINAAVDMSDIQGTATLTSRSVVNANLPPRPERVNVKVPNPETPPTPKEVEPMRQQVYSPISRPSSAEGLEGLAFMHSHVKQYITPPQPSPRQQYSPRTTVLYPAQARPNPPTSAYAAGEMYTPLPRADIKPYHESYFSDVKPPGQEHEPRNNFVAEGLAASLQARALAPPIKEEVDLYDRRHAPYTHPPYQEPSPTVKAESDGPAPYQRDPPLIQSVKRGGAGYRRGGYVVGGRGSPEEPPLLTEEGHHERSRKGNEEDVDAVEEDAEESKWQDRISSGFDRLVAFASTELDKRRRSTEGNDSCNTSPDSGIGHGDPPPVSAPLPSKQHLKLHPNAKPTLFKMPPSKAYLESPPIPDQGEETGPPRTPSPTSPVPAKDGLAINFSPEPAHSEKSPTRVNPALLKYQRYPEEKKRPDAHFKKKFYYREQWRDDGWSKGEEMPKDKFRPKGKDWDWNKEQQNDLHHLVGDEWGRSREHFNWKN</sequence>
<dbReference type="FunFam" id="3.40.50.150:FF:000033">
    <property type="entry name" value="Histone-lysine N-methyltransferase, H3 lysine-79 specific"/>
    <property type="match status" value="1"/>
</dbReference>
<feature type="domain" description="DOT1" evidence="14">
    <location>
        <begin position="13"/>
        <end position="330"/>
    </location>
</feature>
<dbReference type="PROSITE" id="PS51569">
    <property type="entry name" value="DOT1"/>
    <property type="match status" value="1"/>
</dbReference>
<evidence type="ECO:0000313" key="16">
    <source>
        <dbReference type="Proteomes" id="UP001153737"/>
    </source>
</evidence>
<dbReference type="InterPro" id="IPR030445">
    <property type="entry name" value="H3-K79_meTrfase"/>
</dbReference>
<dbReference type="SUPFAM" id="SSF53335">
    <property type="entry name" value="S-adenosyl-L-methionine-dependent methyltransferases"/>
    <property type="match status" value="1"/>
</dbReference>
<feature type="region of interest" description="Disordered" evidence="13">
    <location>
        <begin position="914"/>
        <end position="950"/>
    </location>
</feature>
<dbReference type="InterPro" id="IPR025789">
    <property type="entry name" value="DOT1_dom"/>
</dbReference>
<dbReference type="CDD" id="cd02440">
    <property type="entry name" value="AdoMet_MTases"/>
    <property type="match status" value="1"/>
</dbReference>
<feature type="compositionally biased region" description="Acidic residues" evidence="13">
    <location>
        <begin position="1296"/>
        <end position="1306"/>
    </location>
</feature>
<feature type="compositionally biased region" description="Basic and acidic residues" evidence="13">
    <location>
        <begin position="1283"/>
        <end position="1295"/>
    </location>
</feature>
<organism evidence="15 16">
    <name type="scientific">Phaedon cochleariae</name>
    <name type="common">Mustard beetle</name>
    <dbReference type="NCBI Taxonomy" id="80249"/>
    <lineage>
        <taxon>Eukaryota</taxon>
        <taxon>Metazoa</taxon>
        <taxon>Ecdysozoa</taxon>
        <taxon>Arthropoda</taxon>
        <taxon>Hexapoda</taxon>
        <taxon>Insecta</taxon>
        <taxon>Pterygota</taxon>
        <taxon>Neoptera</taxon>
        <taxon>Endopterygota</taxon>
        <taxon>Coleoptera</taxon>
        <taxon>Polyphaga</taxon>
        <taxon>Cucujiformia</taxon>
        <taxon>Chrysomeloidea</taxon>
        <taxon>Chrysomelidae</taxon>
        <taxon>Chrysomelinae</taxon>
        <taxon>Chrysomelini</taxon>
        <taxon>Phaedon</taxon>
    </lineage>
</organism>
<evidence type="ECO:0000256" key="9">
    <source>
        <dbReference type="ARBA" id="ARBA00029821"/>
    </source>
</evidence>
<keyword evidence="8 11" id="KW-0539">Nucleus</keyword>
<reference evidence="15" key="1">
    <citation type="submission" date="2022-01" db="EMBL/GenBank/DDBJ databases">
        <authorList>
            <person name="King R."/>
        </authorList>
    </citation>
    <scope>NUCLEOTIDE SEQUENCE</scope>
</reference>
<feature type="compositionally biased region" description="Basic and acidic residues" evidence="13">
    <location>
        <begin position="1328"/>
        <end position="1337"/>
    </location>
</feature>
<evidence type="ECO:0000256" key="4">
    <source>
        <dbReference type="ARBA" id="ARBA00022603"/>
    </source>
</evidence>
<evidence type="ECO:0000256" key="5">
    <source>
        <dbReference type="ARBA" id="ARBA00022679"/>
    </source>
</evidence>
<feature type="compositionally biased region" description="Basic and acidic residues" evidence="13">
    <location>
        <begin position="717"/>
        <end position="726"/>
    </location>
</feature>
<evidence type="ECO:0000259" key="14">
    <source>
        <dbReference type="PROSITE" id="PS51569"/>
    </source>
</evidence>
<evidence type="ECO:0000256" key="13">
    <source>
        <dbReference type="SAM" id="MobiDB-lite"/>
    </source>
</evidence>
<dbReference type="PANTHER" id="PTHR21451">
    <property type="entry name" value="HISTONE H3 METHYLTRANSFERASE"/>
    <property type="match status" value="1"/>
</dbReference>
<protein>
    <recommendedName>
        <fullName evidence="3 11">Histone-lysine N-methyltransferase, H3 lysine-79 specific</fullName>
        <ecNumber evidence="2 11">2.1.1.360</ecNumber>
    </recommendedName>
    <alternativeName>
        <fullName evidence="9 11">Histone H3-K79 methyltransferase</fullName>
    </alternativeName>
</protein>
<evidence type="ECO:0000256" key="6">
    <source>
        <dbReference type="ARBA" id="ARBA00022691"/>
    </source>
</evidence>
<comment type="catalytic activity">
    <reaction evidence="10 11">
        <text>L-lysyl(79)-[histone H3] + 3 S-adenosyl-L-methionine = N(6),N(6),N(6)-trimethyl-L-lysyl(79)-[histone H3] + 3 S-adenosyl-L-homocysteine + 3 H(+)</text>
        <dbReference type="Rhea" id="RHEA:60328"/>
        <dbReference type="Rhea" id="RHEA-COMP:15549"/>
        <dbReference type="Rhea" id="RHEA-COMP:15552"/>
        <dbReference type="ChEBI" id="CHEBI:15378"/>
        <dbReference type="ChEBI" id="CHEBI:29969"/>
        <dbReference type="ChEBI" id="CHEBI:57856"/>
        <dbReference type="ChEBI" id="CHEBI:59789"/>
        <dbReference type="ChEBI" id="CHEBI:61961"/>
        <dbReference type="EC" id="2.1.1.360"/>
    </reaction>
</comment>
<dbReference type="CDD" id="cd20902">
    <property type="entry name" value="CC_DOT1L"/>
    <property type="match status" value="1"/>
</dbReference>
<feature type="region of interest" description="Disordered" evidence="13">
    <location>
        <begin position="1473"/>
        <end position="1494"/>
    </location>
</feature>
<evidence type="ECO:0000256" key="11">
    <source>
        <dbReference type="RuleBase" id="RU271113"/>
    </source>
</evidence>
<evidence type="ECO:0000256" key="1">
    <source>
        <dbReference type="ARBA" id="ARBA00004123"/>
    </source>
</evidence>
<dbReference type="GO" id="GO:0035097">
    <property type="term" value="C:histone methyltransferase complex"/>
    <property type="evidence" value="ECO:0007669"/>
    <property type="project" value="UniProtKB-ARBA"/>
</dbReference>
<dbReference type="Gene3D" id="1.10.260.60">
    <property type="match status" value="1"/>
</dbReference>
<evidence type="ECO:0000256" key="10">
    <source>
        <dbReference type="ARBA" id="ARBA00047770"/>
    </source>
</evidence>
<evidence type="ECO:0000256" key="12">
    <source>
        <dbReference type="SAM" id="Coils"/>
    </source>
</evidence>
<dbReference type="EMBL" id="OU896720">
    <property type="protein sequence ID" value="CAG9817009.1"/>
    <property type="molecule type" value="Genomic_DNA"/>
</dbReference>
<feature type="compositionally biased region" description="Basic and acidic residues" evidence="13">
    <location>
        <begin position="348"/>
        <end position="358"/>
    </location>
</feature>
<feature type="coiled-coil region" evidence="12">
    <location>
        <begin position="541"/>
        <end position="575"/>
    </location>
</feature>
<feature type="region of interest" description="Disordered" evidence="13">
    <location>
        <begin position="333"/>
        <end position="453"/>
    </location>
</feature>
<feature type="region of interest" description="Disordered" evidence="13">
    <location>
        <begin position="1062"/>
        <end position="1090"/>
    </location>
</feature>
<dbReference type="FunFam" id="1.10.260.60:FF:000001">
    <property type="entry name" value="Histone-lysine N-methyltransferase, H3 lysine-79 specific"/>
    <property type="match status" value="1"/>
</dbReference>
<feature type="region of interest" description="Disordered" evidence="13">
    <location>
        <begin position="1221"/>
        <end position="1439"/>
    </location>
</feature>
<comment type="function">
    <text evidence="11">Histone methyltransferase that specifically trimethylates histone H3 to form H3K79me3. This methylation is required for telomere silencing and for the pachytene checkpoint during the meiotic cell cycle by allowing the recruitment of RAD9 to double strand breaks. Nucleosomes are preferred as substrate compared to free histone.</text>
</comment>